<accession>A0A918IEC7</accession>
<evidence type="ECO:0000313" key="10">
    <source>
        <dbReference type="EMBL" id="GGV07367.1"/>
    </source>
</evidence>
<evidence type="ECO:0000256" key="7">
    <source>
        <dbReference type="SAM" id="MobiDB-lite"/>
    </source>
</evidence>
<dbReference type="PANTHER" id="PTHR43289">
    <property type="entry name" value="MITOGEN-ACTIVATED PROTEIN KINASE KINASE KINASE 20-RELATED"/>
    <property type="match status" value="1"/>
</dbReference>
<gene>
    <name evidence="10" type="ORF">GCM10010260_51360</name>
</gene>
<dbReference type="InterPro" id="IPR000719">
    <property type="entry name" value="Prot_kinase_dom"/>
</dbReference>
<keyword evidence="6" id="KW-0067">ATP-binding</keyword>
<feature type="compositionally biased region" description="Pro residues" evidence="7">
    <location>
        <begin position="305"/>
        <end position="315"/>
    </location>
</feature>
<evidence type="ECO:0000256" key="8">
    <source>
        <dbReference type="SAM" id="Phobius"/>
    </source>
</evidence>
<dbReference type="SUPFAM" id="SSF56112">
    <property type="entry name" value="Protein kinase-like (PK-like)"/>
    <property type="match status" value="1"/>
</dbReference>
<feature type="region of interest" description="Disordered" evidence="7">
    <location>
        <begin position="293"/>
        <end position="318"/>
    </location>
</feature>
<dbReference type="EC" id="2.7.11.1" evidence="1"/>
<protein>
    <recommendedName>
        <fullName evidence="1">non-specific serine/threonine protein kinase</fullName>
        <ecNumber evidence="1">2.7.11.1</ecNumber>
    </recommendedName>
</protein>
<keyword evidence="5" id="KW-0418">Kinase</keyword>
<dbReference type="Gene3D" id="1.10.510.10">
    <property type="entry name" value="Transferase(Phosphotransferase) domain 1"/>
    <property type="match status" value="1"/>
</dbReference>
<proteinExistence type="predicted"/>
<evidence type="ECO:0000256" key="5">
    <source>
        <dbReference type="ARBA" id="ARBA00022777"/>
    </source>
</evidence>
<evidence type="ECO:0000256" key="2">
    <source>
        <dbReference type="ARBA" id="ARBA00022527"/>
    </source>
</evidence>
<comment type="caution">
    <text evidence="10">The sequence shown here is derived from an EMBL/GenBank/DDBJ whole genome shotgun (WGS) entry which is preliminary data.</text>
</comment>
<dbReference type="PROSITE" id="PS50011">
    <property type="entry name" value="PROTEIN_KINASE_DOM"/>
    <property type="match status" value="1"/>
</dbReference>
<dbReference type="AlphaFoldDB" id="A0A918IEC7"/>
<keyword evidence="3" id="KW-0808">Transferase</keyword>
<dbReference type="InterPro" id="IPR011009">
    <property type="entry name" value="Kinase-like_dom_sf"/>
</dbReference>
<dbReference type="Proteomes" id="UP000618795">
    <property type="component" value="Unassembled WGS sequence"/>
</dbReference>
<name>A0A918IEC7_9ACTN</name>
<keyword evidence="11" id="KW-1185">Reference proteome</keyword>
<keyword evidence="8" id="KW-0812">Transmembrane</keyword>
<dbReference type="RefSeq" id="WP_191875880.1">
    <property type="nucleotide sequence ID" value="NZ_BMTD01000012.1"/>
</dbReference>
<dbReference type="Pfam" id="PF00069">
    <property type="entry name" value="Pkinase"/>
    <property type="match status" value="1"/>
</dbReference>
<evidence type="ECO:0000256" key="6">
    <source>
        <dbReference type="ARBA" id="ARBA00022840"/>
    </source>
</evidence>
<dbReference type="SMART" id="SM00220">
    <property type="entry name" value="S_TKc"/>
    <property type="match status" value="1"/>
</dbReference>
<dbReference type="GO" id="GO:0005524">
    <property type="term" value="F:ATP binding"/>
    <property type="evidence" value="ECO:0007669"/>
    <property type="project" value="UniProtKB-KW"/>
</dbReference>
<reference evidence="10" key="2">
    <citation type="submission" date="2020-09" db="EMBL/GenBank/DDBJ databases">
        <authorList>
            <person name="Sun Q."/>
            <person name="Ohkuma M."/>
        </authorList>
    </citation>
    <scope>NUCLEOTIDE SEQUENCE</scope>
    <source>
        <strain evidence="10">JCM 4369</strain>
    </source>
</reference>
<organism evidence="10 11">
    <name type="scientific">Streptomyces filipinensis</name>
    <dbReference type="NCBI Taxonomy" id="66887"/>
    <lineage>
        <taxon>Bacteria</taxon>
        <taxon>Bacillati</taxon>
        <taxon>Actinomycetota</taxon>
        <taxon>Actinomycetes</taxon>
        <taxon>Kitasatosporales</taxon>
        <taxon>Streptomycetaceae</taxon>
        <taxon>Streptomyces</taxon>
    </lineage>
</organism>
<evidence type="ECO:0000256" key="1">
    <source>
        <dbReference type="ARBA" id="ARBA00012513"/>
    </source>
</evidence>
<dbReference type="PANTHER" id="PTHR43289:SF6">
    <property type="entry name" value="SERINE_THREONINE-PROTEIN KINASE NEKL-3"/>
    <property type="match status" value="1"/>
</dbReference>
<feature type="transmembrane region" description="Helical" evidence="8">
    <location>
        <begin position="326"/>
        <end position="347"/>
    </location>
</feature>
<evidence type="ECO:0000256" key="3">
    <source>
        <dbReference type="ARBA" id="ARBA00022679"/>
    </source>
</evidence>
<feature type="region of interest" description="Disordered" evidence="7">
    <location>
        <begin position="168"/>
        <end position="192"/>
    </location>
</feature>
<evidence type="ECO:0000313" key="11">
    <source>
        <dbReference type="Proteomes" id="UP000618795"/>
    </source>
</evidence>
<reference evidence="10" key="1">
    <citation type="journal article" date="2014" name="Int. J. Syst. Evol. Microbiol.">
        <title>Complete genome sequence of Corynebacterium casei LMG S-19264T (=DSM 44701T), isolated from a smear-ripened cheese.</title>
        <authorList>
            <consortium name="US DOE Joint Genome Institute (JGI-PGF)"/>
            <person name="Walter F."/>
            <person name="Albersmeier A."/>
            <person name="Kalinowski J."/>
            <person name="Ruckert C."/>
        </authorList>
    </citation>
    <scope>NUCLEOTIDE SEQUENCE</scope>
    <source>
        <strain evidence="10">JCM 4369</strain>
    </source>
</reference>
<keyword evidence="2" id="KW-0723">Serine/threonine-protein kinase</keyword>
<dbReference type="GO" id="GO:0004674">
    <property type="term" value="F:protein serine/threonine kinase activity"/>
    <property type="evidence" value="ECO:0007669"/>
    <property type="project" value="UniProtKB-KW"/>
</dbReference>
<sequence length="348" mass="38556">MITCGGRDAGKSIFEIDFDRQGETSRNGFRERHGLLVHGGGERVVQRIAHTDAARQELERTVRTADVLVRRLGITRYPPELSRVVGYRPDGRAPYLVATRRGGPLSALGDRLPLEAGQLWAVVDGILTVLRQLNDLRLVHRDIRPETLWWDGTTVQLADFGLTLDEGEPRGAAAGTDPWRSPEQAKGQGRADCRDDVYSAGAVIFHLATGEEATTAADMRDRVRWLDSSQRKLLEGVFTDEARQRVSGYALRLRRDTDAGRSTGPGPGTFRPPRLAEVEQQARQHFHELRARQHAFSRQQHRPAYPQPPAAPPRVRPLGPAERRRVVVLSVTLAAALLGVLIAVLALV</sequence>
<keyword evidence="8" id="KW-0472">Membrane</keyword>
<keyword evidence="8" id="KW-1133">Transmembrane helix</keyword>
<dbReference type="EMBL" id="BMTD01000012">
    <property type="protein sequence ID" value="GGV07367.1"/>
    <property type="molecule type" value="Genomic_DNA"/>
</dbReference>
<feature type="domain" description="Protein kinase" evidence="9">
    <location>
        <begin position="1"/>
        <end position="297"/>
    </location>
</feature>
<evidence type="ECO:0000259" key="9">
    <source>
        <dbReference type="PROSITE" id="PS50011"/>
    </source>
</evidence>
<evidence type="ECO:0000256" key="4">
    <source>
        <dbReference type="ARBA" id="ARBA00022741"/>
    </source>
</evidence>
<keyword evidence="4" id="KW-0547">Nucleotide-binding</keyword>